<evidence type="ECO:0000256" key="1">
    <source>
        <dbReference type="ARBA" id="ARBA00006337"/>
    </source>
</evidence>
<dbReference type="SUPFAM" id="SSF54631">
    <property type="entry name" value="CBS-domain pair"/>
    <property type="match status" value="1"/>
</dbReference>
<dbReference type="InterPro" id="IPR000644">
    <property type="entry name" value="CBS_dom"/>
</dbReference>
<keyword evidence="2" id="KW-0813">Transport</keyword>
<dbReference type="FunFam" id="3.10.580.10:FF:000002">
    <property type="entry name" value="Magnesium/cobalt efflux protein CorC"/>
    <property type="match status" value="1"/>
</dbReference>
<dbReference type="Pfam" id="PF00571">
    <property type="entry name" value="CBS"/>
    <property type="match status" value="2"/>
</dbReference>
<keyword evidence="4" id="KW-0460">Magnesium</keyword>
<evidence type="ECO:0000256" key="3">
    <source>
        <dbReference type="ARBA" id="ARBA00022737"/>
    </source>
</evidence>
<evidence type="ECO:0000256" key="4">
    <source>
        <dbReference type="ARBA" id="ARBA00022842"/>
    </source>
</evidence>
<evidence type="ECO:0000256" key="6">
    <source>
        <dbReference type="ARBA" id="ARBA00023285"/>
    </source>
</evidence>
<dbReference type="SMART" id="SM00116">
    <property type="entry name" value="CBS"/>
    <property type="match status" value="2"/>
</dbReference>
<keyword evidence="5 9" id="KW-0129">CBS domain</keyword>
<evidence type="ECO:0000256" key="5">
    <source>
        <dbReference type="ARBA" id="ARBA00023122"/>
    </source>
</evidence>
<dbReference type="CDD" id="cd04590">
    <property type="entry name" value="CBS_pair_CorC_HlyC_assoc"/>
    <property type="match status" value="1"/>
</dbReference>
<dbReference type="Pfam" id="PF21917">
    <property type="entry name" value="NMB0537_N"/>
    <property type="match status" value="1"/>
</dbReference>
<dbReference type="InterPro" id="IPR016169">
    <property type="entry name" value="FAD-bd_PCMH_sub2"/>
</dbReference>
<feature type="domain" description="CBS" evidence="10">
    <location>
        <begin position="99"/>
        <end position="160"/>
    </location>
</feature>
<dbReference type="Gene3D" id="3.10.580.10">
    <property type="entry name" value="CBS-domain"/>
    <property type="match status" value="1"/>
</dbReference>
<dbReference type="EMBL" id="CAADFK010000006">
    <property type="protein sequence ID" value="VFK09153.1"/>
    <property type="molecule type" value="Genomic_DNA"/>
</dbReference>
<protein>
    <recommendedName>
        <fullName evidence="8">Magnesium and cobalt efflux protein CorC</fullName>
    </recommendedName>
</protein>
<dbReference type="InterPro" id="IPR046342">
    <property type="entry name" value="CBS_dom_sf"/>
</dbReference>
<comment type="similarity">
    <text evidence="1">Belongs to the UPF0053 family.</text>
</comment>
<dbReference type="Gene3D" id="3.30.465.10">
    <property type="match status" value="1"/>
</dbReference>
<evidence type="ECO:0000256" key="7">
    <source>
        <dbReference type="ARBA" id="ARBA00037273"/>
    </source>
</evidence>
<gene>
    <name evidence="11" type="ORF">BECKLPF1236B_GA0070989_10065</name>
</gene>
<dbReference type="PANTHER" id="PTHR22777">
    <property type="entry name" value="HEMOLYSIN-RELATED"/>
    <property type="match status" value="1"/>
</dbReference>
<reference evidence="11" key="1">
    <citation type="submission" date="2019-02" db="EMBL/GenBank/DDBJ databases">
        <authorList>
            <person name="Gruber-Vodicka R. H."/>
            <person name="Seah K. B. B."/>
        </authorList>
    </citation>
    <scope>NUCLEOTIDE SEQUENCE</scope>
    <source>
        <strain evidence="11">BECK_S313</strain>
    </source>
</reference>
<feature type="domain" description="CBS" evidence="10">
    <location>
        <begin position="166"/>
        <end position="226"/>
    </location>
</feature>
<dbReference type="InterPro" id="IPR036318">
    <property type="entry name" value="FAD-bd_PCMH-like_sf"/>
</dbReference>
<sequence length="312" mass="35839">MLYRAKDGSCNALVRYIRLYCGAVKDSKLDSESGSRSWFERFSQVLLGESRDLLGEPRDQNQLIAILRDAEQRNFFDDETLNMIEGVLQVAELQVRHIMVPRAQMVVVEGGRFPPEKFISTVIESGHSRFPIIGDNRDEIQGILLAKDLLSYFARDDRGVFNIRDFMRPAIFIPESKRLNILLREFRASRNHIAIVVDEYGGISGLVTIEDVLEQIVGDIDDEHDVDDGWYIRPQDNHEYIVKALTPIEDFNEYFHTSFSNREFDTIGGLVVNAFGYLPRRGEAKTIQGFTFTVFQAYKRRVSLFKLCSPEP</sequence>
<name>A0A450VWF8_9GAMM</name>
<dbReference type="PANTHER" id="PTHR22777:SF27">
    <property type="entry name" value="MAGNESIUM AND COBALT EFFLUX PROTEIN CORC"/>
    <property type="match status" value="1"/>
</dbReference>
<evidence type="ECO:0000256" key="2">
    <source>
        <dbReference type="ARBA" id="ARBA00022448"/>
    </source>
</evidence>
<dbReference type="InterPro" id="IPR005170">
    <property type="entry name" value="Transptr-assoc_dom"/>
</dbReference>
<dbReference type="InterPro" id="IPR054115">
    <property type="entry name" value="CorC_N"/>
</dbReference>
<dbReference type="SUPFAM" id="SSF56176">
    <property type="entry name" value="FAD-binding/transporter-associated domain-like"/>
    <property type="match status" value="1"/>
</dbReference>
<dbReference type="GO" id="GO:0005886">
    <property type="term" value="C:plasma membrane"/>
    <property type="evidence" value="ECO:0007669"/>
    <property type="project" value="TreeGrafter"/>
</dbReference>
<comment type="function">
    <text evidence="7">Plays a role in the transport of magnesium and cobalt ions.</text>
</comment>
<keyword evidence="3" id="KW-0677">Repeat</keyword>
<keyword evidence="6" id="KW-0170">Cobalt</keyword>
<dbReference type="SMART" id="SM01091">
    <property type="entry name" value="CorC_HlyC"/>
    <property type="match status" value="1"/>
</dbReference>
<accession>A0A450VWF8</accession>
<dbReference type="GO" id="GO:0050660">
    <property type="term" value="F:flavin adenine dinucleotide binding"/>
    <property type="evidence" value="ECO:0007669"/>
    <property type="project" value="InterPro"/>
</dbReference>
<proteinExistence type="inferred from homology"/>
<organism evidence="11">
    <name type="scientific">Candidatus Kentrum sp. LPFa</name>
    <dbReference type="NCBI Taxonomy" id="2126335"/>
    <lineage>
        <taxon>Bacteria</taxon>
        <taxon>Pseudomonadati</taxon>
        <taxon>Pseudomonadota</taxon>
        <taxon>Gammaproteobacteria</taxon>
        <taxon>Candidatus Kentrum</taxon>
    </lineage>
</organism>
<evidence type="ECO:0000313" key="11">
    <source>
        <dbReference type="EMBL" id="VFK09153.1"/>
    </source>
</evidence>
<dbReference type="Pfam" id="PF03471">
    <property type="entry name" value="CorC_HlyC"/>
    <property type="match status" value="1"/>
</dbReference>
<dbReference type="AlphaFoldDB" id="A0A450VWF8"/>
<dbReference type="InterPro" id="IPR044751">
    <property type="entry name" value="Ion_transp-like_CBS"/>
</dbReference>
<evidence type="ECO:0000259" key="10">
    <source>
        <dbReference type="PROSITE" id="PS51371"/>
    </source>
</evidence>
<evidence type="ECO:0000256" key="9">
    <source>
        <dbReference type="PROSITE-ProRule" id="PRU00703"/>
    </source>
</evidence>
<dbReference type="PROSITE" id="PS51371">
    <property type="entry name" value="CBS"/>
    <property type="match status" value="2"/>
</dbReference>
<evidence type="ECO:0000256" key="8">
    <source>
        <dbReference type="ARBA" id="ARBA00040729"/>
    </source>
</evidence>